<dbReference type="RefSeq" id="WP_262872566.1">
    <property type="nucleotide sequence ID" value="NZ_BAABKW010000018.1"/>
</dbReference>
<feature type="region of interest" description="Disordered" evidence="1">
    <location>
        <begin position="64"/>
        <end position="100"/>
    </location>
</feature>
<name>A0ABW2HCY7_9MICO</name>
<protein>
    <submittedName>
        <fullName evidence="2">Uncharacterized protein</fullName>
    </submittedName>
</protein>
<dbReference type="Proteomes" id="UP001596507">
    <property type="component" value="Unassembled WGS sequence"/>
</dbReference>
<reference evidence="3" key="1">
    <citation type="journal article" date="2019" name="Int. J. Syst. Evol. Microbiol.">
        <title>The Global Catalogue of Microorganisms (GCM) 10K type strain sequencing project: providing services to taxonomists for standard genome sequencing and annotation.</title>
        <authorList>
            <consortium name="The Broad Institute Genomics Platform"/>
            <consortium name="The Broad Institute Genome Sequencing Center for Infectious Disease"/>
            <person name="Wu L."/>
            <person name="Ma J."/>
        </authorList>
    </citation>
    <scope>NUCLEOTIDE SEQUENCE [LARGE SCALE GENOMIC DNA]</scope>
    <source>
        <strain evidence="3">CGMCC 1.15772</strain>
    </source>
</reference>
<evidence type="ECO:0000313" key="2">
    <source>
        <dbReference type="EMBL" id="MFC7267634.1"/>
    </source>
</evidence>
<keyword evidence="3" id="KW-1185">Reference proteome</keyword>
<evidence type="ECO:0000313" key="3">
    <source>
        <dbReference type="Proteomes" id="UP001596507"/>
    </source>
</evidence>
<sequence length="100" mass="10495">MQIVDAAVLAQLIGKAATSKLAASGQRRSEALVGQLKTAGPNDVDFVIDGMPVQVKFYSKSGREVTPPERAAAAQARVSADEKRGLETPAWIKELSSGEG</sequence>
<proteinExistence type="predicted"/>
<comment type="caution">
    <text evidence="2">The sequence shown here is derived from an EMBL/GenBank/DDBJ whole genome shotgun (WGS) entry which is preliminary data.</text>
</comment>
<evidence type="ECO:0000256" key="1">
    <source>
        <dbReference type="SAM" id="MobiDB-lite"/>
    </source>
</evidence>
<accession>A0ABW2HCY7</accession>
<organism evidence="2 3">
    <name type="scientific">Microbacterium fluvii</name>
    <dbReference type="NCBI Taxonomy" id="415215"/>
    <lineage>
        <taxon>Bacteria</taxon>
        <taxon>Bacillati</taxon>
        <taxon>Actinomycetota</taxon>
        <taxon>Actinomycetes</taxon>
        <taxon>Micrococcales</taxon>
        <taxon>Microbacteriaceae</taxon>
        <taxon>Microbacterium</taxon>
    </lineage>
</organism>
<dbReference type="EMBL" id="JBHTBE010000001">
    <property type="protein sequence ID" value="MFC7267634.1"/>
    <property type="molecule type" value="Genomic_DNA"/>
</dbReference>
<gene>
    <name evidence="2" type="ORF">ACFQRL_01530</name>
</gene>